<dbReference type="Pfam" id="PF05995">
    <property type="entry name" value="CDO_I"/>
    <property type="match status" value="1"/>
</dbReference>
<feature type="binding site" evidence="6">
    <location>
        <position position="102"/>
    </location>
    <ligand>
        <name>Fe cation</name>
        <dbReference type="ChEBI" id="CHEBI:24875"/>
        <note>catalytic</note>
    </ligand>
</feature>
<dbReference type="KEGG" id="cfus:CYFUS_000718"/>
<evidence type="ECO:0000256" key="4">
    <source>
        <dbReference type="ARBA" id="ARBA00022840"/>
    </source>
</evidence>
<evidence type="ECO:0000256" key="2">
    <source>
        <dbReference type="ARBA" id="ARBA00022448"/>
    </source>
</evidence>
<keyword evidence="4" id="KW-0067">ATP-binding</keyword>
<keyword evidence="6" id="KW-0479">Metal-binding</keyword>
<dbReference type="GO" id="GO:0016887">
    <property type="term" value="F:ATP hydrolysis activity"/>
    <property type="evidence" value="ECO:0007669"/>
    <property type="project" value="InterPro"/>
</dbReference>
<dbReference type="PANTHER" id="PTHR42788">
    <property type="entry name" value="TAURINE IMPORT ATP-BINDING PROTEIN-RELATED"/>
    <property type="match status" value="1"/>
</dbReference>
<dbReference type="Proteomes" id="UP000217257">
    <property type="component" value="Chromosome"/>
</dbReference>
<dbReference type="InterPro" id="IPR027417">
    <property type="entry name" value="P-loop_NTPase"/>
</dbReference>
<keyword evidence="5" id="KW-0883">Thioether bond</keyword>
<feature type="region of interest" description="Disordered" evidence="7">
    <location>
        <begin position="504"/>
        <end position="560"/>
    </location>
</feature>
<feature type="binding site" evidence="6">
    <location>
        <position position="104"/>
    </location>
    <ligand>
        <name>Fe cation</name>
        <dbReference type="ChEBI" id="CHEBI:24875"/>
        <note>catalytic</note>
    </ligand>
</feature>
<dbReference type="InterPro" id="IPR050166">
    <property type="entry name" value="ABC_transporter_ATP-bind"/>
</dbReference>
<comment type="similarity">
    <text evidence="1">Belongs to the cysteine dioxygenase family.</text>
</comment>
<dbReference type="GO" id="GO:0005506">
    <property type="term" value="F:iron ion binding"/>
    <property type="evidence" value="ECO:0007669"/>
    <property type="project" value="InterPro"/>
</dbReference>
<dbReference type="EMBL" id="CP022098">
    <property type="protein sequence ID" value="ATB35306.1"/>
    <property type="molecule type" value="Genomic_DNA"/>
</dbReference>
<protein>
    <submittedName>
        <fullName evidence="9">ABC transporter</fullName>
    </submittedName>
</protein>
<feature type="binding site" evidence="6">
    <location>
        <position position="161"/>
    </location>
    <ligand>
        <name>Fe cation</name>
        <dbReference type="ChEBI" id="CHEBI:24875"/>
        <note>catalytic</note>
    </ligand>
</feature>
<feature type="compositionally biased region" description="Pro residues" evidence="7">
    <location>
        <begin position="551"/>
        <end position="560"/>
    </location>
</feature>
<reference evidence="9 10" key="1">
    <citation type="submission" date="2017-06" db="EMBL/GenBank/DDBJ databases">
        <title>Sequencing and comparative analysis of myxobacterial genomes.</title>
        <authorList>
            <person name="Rupp O."/>
            <person name="Goesmann A."/>
            <person name="Sogaard-Andersen L."/>
        </authorList>
    </citation>
    <scope>NUCLEOTIDE SEQUENCE [LARGE SCALE GENOMIC DNA]</scope>
    <source>
        <strain evidence="9 10">DSM 52655</strain>
    </source>
</reference>
<sequence>MNESLSGPWQTRDALSTRRHDNTLATAHSSLAHYVHRLRQAHARGGIRAIEQVMREGRLPRALVEPYALLQPGRYTRTLVYRDEDMEVLVLGWGRGSRAPVHGHDGQDCCLMTVAGELEVEDYRLVAGGKAPGYALVERVGPRRTLLPGALDSRDALQDLHAVRPGARSGQAISLHVYCRPIDACLVYDPLHSHCELRQLRYDRAMSLADPASSRTSPSQAVQPTPGPLSRLWRTLFRGMRQVKETVKETLVPARVGEDSAKIAVKGMQHRYGNKVVALQDVNLNIRSGEFVCLLGPSGCGKSTLLYALAGHIRPTGGHVRLDGKEIQGPGPDRLLMFQEAALFPWLTVRQNLEFVLAARGLSKAERSERAQRFIRYVQLEGFENTLPHELSGGMRMRTALARALAVNSQVMLMDEPFGSLDAQTRQHMHELLQRVWMETHKTIVFVTHDVTEALMLANRVVVMAPRPGRILQDLEVRLPMPRGPDDPALVELARRIRVMLKASESMNGPGAPGERGVHHEGVAPGTKADGPRGVVGSVGAAGPRRTLAAPPLPGPEGGR</sequence>
<dbReference type="CDD" id="cd03293">
    <property type="entry name" value="ABC_NrtD_SsuB_transporters"/>
    <property type="match status" value="1"/>
</dbReference>
<dbReference type="GO" id="GO:0016702">
    <property type="term" value="F:oxidoreductase activity, acting on single donors with incorporation of molecular oxygen, incorporation of two atoms of oxygen"/>
    <property type="evidence" value="ECO:0007669"/>
    <property type="project" value="InterPro"/>
</dbReference>
<dbReference type="AlphaFoldDB" id="A0A250IWN4"/>
<keyword evidence="3" id="KW-0547">Nucleotide-binding</keyword>
<dbReference type="PROSITE" id="PS50893">
    <property type="entry name" value="ABC_TRANSPORTER_2"/>
    <property type="match status" value="1"/>
</dbReference>
<evidence type="ECO:0000256" key="3">
    <source>
        <dbReference type="ARBA" id="ARBA00022741"/>
    </source>
</evidence>
<gene>
    <name evidence="9" type="ORF">CYFUS_000718</name>
</gene>
<dbReference type="SMART" id="SM00382">
    <property type="entry name" value="AAA"/>
    <property type="match status" value="1"/>
</dbReference>
<keyword evidence="2" id="KW-0813">Transport</keyword>
<dbReference type="InterPro" id="IPR011051">
    <property type="entry name" value="RmlC_Cupin_sf"/>
</dbReference>
<accession>A0A250IWN4</accession>
<dbReference type="SUPFAM" id="SSF52540">
    <property type="entry name" value="P-loop containing nucleoside triphosphate hydrolases"/>
    <property type="match status" value="1"/>
</dbReference>
<dbReference type="Gene3D" id="2.60.120.10">
    <property type="entry name" value="Jelly Rolls"/>
    <property type="match status" value="1"/>
</dbReference>
<dbReference type="InterPro" id="IPR003439">
    <property type="entry name" value="ABC_transporter-like_ATP-bd"/>
</dbReference>
<name>A0A250IWN4_9BACT</name>
<dbReference type="RefSeq" id="WP_095983957.1">
    <property type="nucleotide sequence ID" value="NZ_CP022098.1"/>
</dbReference>
<dbReference type="Gene3D" id="3.40.50.300">
    <property type="entry name" value="P-loop containing nucleotide triphosphate hydrolases"/>
    <property type="match status" value="1"/>
</dbReference>
<dbReference type="CDD" id="cd10548">
    <property type="entry name" value="cupin_CDO"/>
    <property type="match status" value="1"/>
</dbReference>
<feature type="domain" description="ABC transporter" evidence="8">
    <location>
        <begin position="263"/>
        <end position="493"/>
    </location>
</feature>
<evidence type="ECO:0000313" key="10">
    <source>
        <dbReference type="Proteomes" id="UP000217257"/>
    </source>
</evidence>
<dbReference type="PANTHER" id="PTHR42788:SF13">
    <property type="entry name" value="ALIPHATIC SULFONATES IMPORT ATP-BINDING PROTEIN SSUB"/>
    <property type="match status" value="1"/>
</dbReference>
<dbReference type="SUPFAM" id="SSF51182">
    <property type="entry name" value="RmlC-like cupins"/>
    <property type="match status" value="1"/>
</dbReference>
<dbReference type="InterPro" id="IPR010300">
    <property type="entry name" value="CDO_1"/>
</dbReference>
<evidence type="ECO:0000259" key="8">
    <source>
        <dbReference type="PROSITE" id="PS50893"/>
    </source>
</evidence>
<dbReference type="Pfam" id="PF00005">
    <property type="entry name" value="ABC_tran"/>
    <property type="match status" value="1"/>
</dbReference>
<keyword evidence="6" id="KW-0408">Iron</keyword>
<dbReference type="GO" id="GO:0005524">
    <property type="term" value="F:ATP binding"/>
    <property type="evidence" value="ECO:0007669"/>
    <property type="project" value="UniProtKB-KW"/>
</dbReference>
<proteinExistence type="inferred from homology"/>
<evidence type="ECO:0000313" key="9">
    <source>
        <dbReference type="EMBL" id="ATB35306.1"/>
    </source>
</evidence>
<evidence type="ECO:0000256" key="5">
    <source>
        <dbReference type="PIRSR" id="PIRSR610300-50"/>
    </source>
</evidence>
<evidence type="ECO:0000256" key="1">
    <source>
        <dbReference type="ARBA" id="ARBA00006622"/>
    </source>
</evidence>
<organism evidence="9 10">
    <name type="scientific">Cystobacter fuscus</name>
    <dbReference type="NCBI Taxonomy" id="43"/>
    <lineage>
        <taxon>Bacteria</taxon>
        <taxon>Pseudomonadati</taxon>
        <taxon>Myxococcota</taxon>
        <taxon>Myxococcia</taxon>
        <taxon>Myxococcales</taxon>
        <taxon>Cystobacterineae</taxon>
        <taxon>Archangiaceae</taxon>
        <taxon>Cystobacter</taxon>
    </lineage>
</organism>
<dbReference type="InterPro" id="IPR003593">
    <property type="entry name" value="AAA+_ATPase"/>
</dbReference>
<dbReference type="InterPro" id="IPR014710">
    <property type="entry name" value="RmlC-like_jellyroll"/>
</dbReference>
<evidence type="ECO:0000256" key="6">
    <source>
        <dbReference type="PIRSR" id="PIRSR610300-51"/>
    </source>
</evidence>
<feature type="cross-link" description="3'-(S-cysteinyl)-tyrosine (Cys-Tyr)" evidence="5">
    <location>
        <begin position="109"/>
        <end position="178"/>
    </location>
</feature>
<evidence type="ECO:0000256" key="7">
    <source>
        <dbReference type="SAM" id="MobiDB-lite"/>
    </source>
</evidence>